<keyword evidence="12" id="KW-1185">Reference proteome</keyword>
<organism evidence="11 12">
    <name type="scientific">Sphagnum troendelagicum</name>
    <dbReference type="NCBI Taxonomy" id="128251"/>
    <lineage>
        <taxon>Eukaryota</taxon>
        <taxon>Viridiplantae</taxon>
        <taxon>Streptophyta</taxon>
        <taxon>Embryophyta</taxon>
        <taxon>Bryophyta</taxon>
        <taxon>Sphagnophytina</taxon>
        <taxon>Sphagnopsida</taxon>
        <taxon>Sphagnales</taxon>
        <taxon>Sphagnaceae</taxon>
        <taxon>Sphagnum</taxon>
    </lineage>
</organism>
<proteinExistence type="inferred from homology"/>
<dbReference type="Proteomes" id="UP001497512">
    <property type="component" value="Chromosome 4"/>
</dbReference>
<gene>
    <name evidence="11" type="ORF">CSSPTR1EN2_LOCUS17211</name>
</gene>
<protein>
    <recommendedName>
        <fullName evidence="9">Inositol-tetrakisphosphate 1-kinase</fullName>
        <ecNumber evidence="9">2.7.1.134</ecNumber>
    </recommendedName>
</protein>
<dbReference type="PANTHER" id="PTHR14217">
    <property type="entry name" value="INOSITOL-TETRAKISPHOSPHATE 1-KINASE"/>
    <property type="match status" value="1"/>
</dbReference>
<dbReference type="EMBL" id="OZ019896">
    <property type="protein sequence ID" value="CAK9224197.1"/>
    <property type="molecule type" value="Genomic_DNA"/>
</dbReference>
<evidence type="ECO:0000256" key="6">
    <source>
        <dbReference type="ARBA" id="ARBA00022777"/>
    </source>
</evidence>
<keyword evidence="8 9" id="KW-0460">Magnesium</keyword>
<evidence type="ECO:0000313" key="11">
    <source>
        <dbReference type="EMBL" id="CAK9224197.1"/>
    </source>
</evidence>
<evidence type="ECO:0000313" key="12">
    <source>
        <dbReference type="Proteomes" id="UP001497512"/>
    </source>
</evidence>
<evidence type="ECO:0000259" key="10">
    <source>
        <dbReference type="PROSITE" id="PS50975"/>
    </source>
</evidence>
<evidence type="ECO:0000256" key="8">
    <source>
        <dbReference type="ARBA" id="ARBA00022842"/>
    </source>
</evidence>
<dbReference type="EC" id="2.7.1.134" evidence="9"/>
<evidence type="ECO:0000256" key="7">
    <source>
        <dbReference type="ARBA" id="ARBA00022840"/>
    </source>
</evidence>
<comment type="cofactor">
    <cofactor evidence="9">
        <name>Mg(2+)</name>
        <dbReference type="ChEBI" id="CHEBI:18420"/>
    </cofactor>
    <text evidence="9">Binds 2 magnesium ions per subunit.</text>
</comment>
<comment type="subunit">
    <text evidence="2 9">Monomer.</text>
</comment>
<name>A0ABP0ULF0_9BRYO</name>
<evidence type="ECO:0000256" key="2">
    <source>
        <dbReference type="ARBA" id="ARBA00011245"/>
    </source>
</evidence>
<feature type="domain" description="ATP-grasp" evidence="10">
    <location>
        <begin position="105"/>
        <end position="327"/>
    </location>
</feature>
<evidence type="ECO:0000256" key="9">
    <source>
        <dbReference type="PIRNR" id="PIRNR038186"/>
    </source>
</evidence>
<dbReference type="InterPro" id="IPR011761">
    <property type="entry name" value="ATP-grasp"/>
</dbReference>
<dbReference type="SUPFAM" id="SSF56059">
    <property type="entry name" value="Glutathione synthetase ATP-binding domain-like"/>
    <property type="match status" value="1"/>
</dbReference>
<dbReference type="InterPro" id="IPR008656">
    <property type="entry name" value="Inositol_tetrakis-P_1-kinase"/>
</dbReference>
<dbReference type="PROSITE" id="PS50975">
    <property type="entry name" value="ATP_GRASP"/>
    <property type="match status" value="1"/>
</dbReference>
<comment type="function">
    <text evidence="9">Kinase that can phosphorylate various inositol polyphosphate such as Ins(3,4,5,6)P4 or Ins(1,3,4)P3.</text>
</comment>
<dbReference type="PIRSF" id="PIRSF038186">
    <property type="entry name" value="ITPK"/>
    <property type="match status" value="1"/>
</dbReference>
<keyword evidence="6 9" id="KW-0418">Kinase</keyword>
<keyword evidence="4 9" id="KW-0479">Metal-binding</keyword>
<comment type="similarity">
    <text evidence="1 9">Belongs to the ITPK1 family.</text>
</comment>
<keyword evidence="7 9" id="KW-0067">ATP-binding</keyword>
<dbReference type="InterPro" id="IPR041429">
    <property type="entry name" value="ITPK1_N"/>
</dbReference>
<reference evidence="11" key="1">
    <citation type="submission" date="2024-02" db="EMBL/GenBank/DDBJ databases">
        <authorList>
            <consortium name="ELIXIR-Norway"/>
            <consortium name="Elixir Norway"/>
        </authorList>
    </citation>
    <scope>NUCLEOTIDE SEQUENCE</scope>
</reference>
<evidence type="ECO:0000256" key="5">
    <source>
        <dbReference type="ARBA" id="ARBA00022741"/>
    </source>
</evidence>
<dbReference type="PANTHER" id="PTHR14217:SF24">
    <property type="entry name" value="INOSITOL-TETRAKISPHOSPHATE 1-KINASE 1"/>
    <property type="match status" value="1"/>
</dbReference>
<dbReference type="InterPro" id="IPR040464">
    <property type="entry name" value="InsP(3)kin_ATP-grasp"/>
</dbReference>
<evidence type="ECO:0000256" key="4">
    <source>
        <dbReference type="ARBA" id="ARBA00022723"/>
    </source>
</evidence>
<dbReference type="Gene3D" id="3.30.470.20">
    <property type="entry name" value="ATP-grasp fold, B domain"/>
    <property type="match status" value="1"/>
</dbReference>
<keyword evidence="5 9" id="KW-0547">Nucleotide-binding</keyword>
<dbReference type="Pfam" id="PF05770">
    <property type="entry name" value="Ins134_P3_kin"/>
    <property type="match status" value="1"/>
</dbReference>
<evidence type="ECO:0000256" key="1">
    <source>
        <dbReference type="ARBA" id="ARBA00009601"/>
    </source>
</evidence>
<evidence type="ECO:0000256" key="3">
    <source>
        <dbReference type="ARBA" id="ARBA00022679"/>
    </source>
</evidence>
<comment type="catalytic activity">
    <reaction evidence="9">
        <text>1D-myo-inositol 3,4,5,6-tetrakisphosphate + ATP = 1D-myo-inositol 1,3,4,5,6-pentakisphosphate + ADP + H(+)</text>
        <dbReference type="Rhea" id="RHEA:12452"/>
        <dbReference type="ChEBI" id="CHEBI:15378"/>
        <dbReference type="ChEBI" id="CHEBI:30616"/>
        <dbReference type="ChEBI" id="CHEBI:57539"/>
        <dbReference type="ChEBI" id="CHEBI:57733"/>
        <dbReference type="ChEBI" id="CHEBI:456216"/>
        <dbReference type="EC" id="2.7.1.134"/>
    </reaction>
</comment>
<keyword evidence="3 9" id="KW-0808">Transferase</keyword>
<accession>A0ABP0ULF0</accession>
<dbReference type="Pfam" id="PF17927">
    <property type="entry name" value="Ins134_P3_kin_N"/>
    <property type="match status" value="1"/>
</dbReference>
<sequence>MSGEVALFEVGYALAEKKIRSFVQPSLIDHARSKGVNLVCVDTCKPLEEQGPFDAIIHKLAGEEWSKQLADYEVRHPGVIIVDAPEAIEKLHNRISMLQAVAQVQISEGRATCGIPNQLVVENAEMLSNAKAIACLTFPVIAKPLVADGSAKSHAMFLIFNIEGLAKLKPPMVLQEFVNHGGVIFKVYVAGEYIKCVRRISLPDVHEDQIESMEGPVSFSQISNMAAASGQSGALVDENLSKAELPPASFIADMANGLREALGLRLFNFDVIRDTKVGNHYHIIDINYFPGYAKMPAYENVLTDFFLGLAREKAGATASESLAAIANQLSTSLE</sequence>